<reference evidence="1 2" key="1">
    <citation type="journal article" date="2019" name="Sci. Rep.">
        <title>Orb-weaving spider Araneus ventricosus genome elucidates the spidroin gene catalogue.</title>
        <authorList>
            <person name="Kono N."/>
            <person name="Nakamura H."/>
            <person name="Ohtoshi R."/>
            <person name="Moran D.A.P."/>
            <person name="Shinohara A."/>
            <person name="Yoshida Y."/>
            <person name="Fujiwara M."/>
            <person name="Mori M."/>
            <person name="Tomita M."/>
            <person name="Arakawa K."/>
        </authorList>
    </citation>
    <scope>NUCLEOTIDE SEQUENCE [LARGE SCALE GENOMIC DNA]</scope>
</reference>
<keyword evidence="2" id="KW-1185">Reference proteome</keyword>
<accession>A0A4Y2H5W7</accession>
<organism evidence="1 2">
    <name type="scientific">Araneus ventricosus</name>
    <name type="common">Orbweaver spider</name>
    <name type="synonym">Epeira ventricosa</name>
    <dbReference type="NCBI Taxonomy" id="182803"/>
    <lineage>
        <taxon>Eukaryota</taxon>
        <taxon>Metazoa</taxon>
        <taxon>Ecdysozoa</taxon>
        <taxon>Arthropoda</taxon>
        <taxon>Chelicerata</taxon>
        <taxon>Arachnida</taxon>
        <taxon>Araneae</taxon>
        <taxon>Araneomorphae</taxon>
        <taxon>Entelegynae</taxon>
        <taxon>Araneoidea</taxon>
        <taxon>Araneidae</taxon>
        <taxon>Araneus</taxon>
    </lineage>
</organism>
<name>A0A4Y2H5W7_ARAVE</name>
<proteinExistence type="predicted"/>
<protein>
    <submittedName>
        <fullName evidence="1">Uncharacterized protein</fullName>
    </submittedName>
</protein>
<comment type="caution">
    <text evidence="1">The sequence shown here is derived from an EMBL/GenBank/DDBJ whole genome shotgun (WGS) entry which is preliminary data.</text>
</comment>
<dbReference type="Proteomes" id="UP000499080">
    <property type="component" value="Unassembled WGS sequence"/>
</dbReference>
<dbReference type="AlphaFoldDB" id="A0A4Y2H5W7"/>
<dbReference type="EMBL" id="BGPR01101800">
    <property type="protein sequence ID" value="GBM60927.1"/>
    <property type="molecule type" value="Genomic_DNA"/>
</dbReference>
<evidence type="ECO:0000313" key="2">
    <source>
        <dbReference type="Proteomes" id="UP000499080"/>
    </source>
</evidence>
<evidence type="ECO:0000313" key="1">
    <source>
        <dbReference type="EMBL" id="GBM60927.1"/>
    </source>
</evidence>
<gene>
    <name evidence="1" type="ORF">AVEN_55100_1</name>
</gene>
<sequence>MTSFCTSKLLPSYYFENPRHSERAVEGKEKKIETPGNFLRDKTQEFDEIPSLTELVLEFHWPECSEHVLDQLKRVFISTITGHMRKSGNHRRKT</sequence>